<sequence length="179" mass="21114">MQKLLSSKLKLIYFVLFLLISFNLYAGELARIIKISDGDTFIVLNQNNQKIKLRLMWIDTPEKYSSKKLNKDVIKCNTTKKEMIKLGKLATSYAKKYFADSKNVEVDYYGKGYYNRRLAVVYKKGYDQPYNFEIIRNGYACIYKKAKYPKVLDKYLKEAKKYRRGLWAINPELMSCLCK</sequence>
<dbReference type="Proteomes" id="UP000001520">
    <property type="component" value="Plasmid megaplasmid pDF308"/>
</dbReference>
<dbReference type="InterPro" id="IPR035437">
    <property type="entry name" value="SNase_OB-fold_sf"/>
</dbReference>
<dbReference type="PROSITE" id="PS50830">
    <property type="entry name" value="TNASE_3"/>
    <property type="match status" value="1"/>
</dbReference>
<protein>
    <submittedName>
        <fullName evidence="2">Thermonuclease</fullName>
    </submittedName>
</protein>
<dbReference type="RefSeq" id="WP_013008955.1">
    <property type="nucleotide sequence ID" value="NC_013940.1"/>
</dbReference>
<organism evidence="2 3">
    <name type="scientific">Deferribacter desulfuricans (strain DSM 14783 / JCM 11476 / NBRC 101012 / SSM1)</name>
    <dbReference type="NCBI Taxonomy" id="639282"/>
    <lineage>
        <taxon>Bacteria</taxon>
        <taxon>Pseudomonadati</taxon>
        <taxon>Deferribacterota</taxon>
        <taxon>Deferribacteres</taxon>
        <taxon>Deferribacterales</taxon>
        <taxon>Deferribacteraceae</taxon>
        <taxon>Deferribacter</taxon>
    </lineage>
</organism>
<dbReference type="AlphaFoldDB" id="D3PET4"/>
<gene>
    <name evidence="2" type="ordered locus">DEFDS_P103</name>
</gene>
<evidence type="ECO:0000259" key="1">
    <source>
        <dbReference type="PROSITE" id="PS50830"/>
    </source>
</evidence>
<dbReference type="Gene3D" id="2.40.50.90">
    <property type="match status" value="1"/>
</dbReference>
<keyword evidence="3" id="KW-1185">Reference proteome</keyword>
<dbReference type="HOGENOM" id="CLU_046484_5_3_0"/>
<reference evidence="2 3" key="1">
    <citation type="journal article" date="2010" name="DNA Res.">
        <title>Bacterial lifestyle in a deep-sea hydrothermal vent chimney revealed by the genome sequence of the thermophilic bacterium Deferribacter desulfuricans SSM1.</title>
        <authorList>
            <person name="Takaki Y."/>
            <person name="Shimamura S."/>
            <person name="Nakagawa S."/>
            <person name="Fukuhara Y."/>
            <person name="Horikawa H."/>
            <person name="Ankai A."/>
            <person name="Harada T."/>
            <person name="Hosoyama A."/>
            <person name="Oguchi A."/>
            <person name="Fukui S."/>
            <person name="Fujita N."/>
            <person name="Takami H."/>
            <person name="Takai K."/>
        </authorList>
    </citation>
    <scope>NUCLEOTIDE SEQUENCE [LARGE SCALE GENOMIC DNA]</scope>
    <source>
        <strain evidence="3">DSM 14783 / JCM 11476 / NBRC 101012 / SSM1</strain>
        <plasmid evidence="3">Plasmid megaplasmid pDF308</plasmid>
    </source>
</reference>
<geneLocation type="plasmid" evidence="2 3">
    <name>megaplasmid pDF308</name>
</geneLocation>
<evidence type="ECO:0000313" key="3">
    <source>
        <dbReference type="Proteomes" id="UP000001520"/>
    </source>
</evidence>
<dbReference type="Pfam" id="PF00565">
    <property type="entry name" value="SNase"/>
    <property type="match status" value="1"/>
</dbReference>
<dbReference type="EMBL" id="AP011530">
    <property type="protein sequence ID" value="BAI81726.1"/>
    <property type="molecule type" value="Genomic_DNA"/>
</dbReference>
<name>D3PET4_DEFDS</name>
<keyword evidence="2" id="KW-0614">Plasmid</keyword>
<dbReference type="KEGG" id="ddf:DEFDS_P103"/>
<evidence type="ECO:0000313" key="2">
    <source>
        <dbReference type="EMBL" id="BAI81726.1"/>
    </source>
</evidence>
<dbReference type="eggNOG" id="COG1525">
    <property type="taxonomic scope" value="Bacteria"/>
</dbReference>
<accession>D3PET4</accession>
<feature type="domain" description="TNase-like" evidence="1">
    <location>
        <begin position="26"/>
        <end position="169"/>
    </location>
</feature>
<proteinExistence type="predicted"/>
<dbReference type="SUPFAM" id="SSF50199">
    <property type="entry name" value="Staphylococcal nuclease"/>
    <property type="match status" value="1"/>
</dbReference>
<dbReference type="SMART" id="SM00318">
    <property type="entry name" value="SNc"/>
    <property type="match status" value="1"/>
</dbReference>
<dbReference type="InterPro" id="IPR016071">
    <property type="entry name" value="Staphylococal_nuclease_OB-fold"/>
</dbReference>
<dbReference type="OrthoDB" id="5339622at2"/>